<sequence length="59" mass="6832">MLTILRSWCRLHPQFFNQNLNQVPFANGHPSHRPTCFVMPALECLNSPHTVRLCISIIM</sequence>
<reference evidence="1" key="2">
    <citation type="journal article" date="2015" name="Data Brief">
        <title>Shoot transcriptome of the giant reed, Arundo donax.</title>
        <authorList>
            <person name="Barrero R.A."/>
            <person name="Guerrero F.D."/>
            <person name="Moolhuijzen P."/>
            <person name="Goolsby J.A."/>
            <person name="Tidwell J."/>
            <person name="Bellgard S.E."/>
            <person name="Bellgard M.I."/>
        </authorList>
    </citation>
    <scope>NUCLEOTIDE SEQUENCE</scope>
    <source>
        <tissue evidence="1">Shoot tissue taken approximately 20 cm above the soil surface</tissue>
    </source>
</reference>
<evidence type="ECO:0000313" key="1">
    <source>
        <dbReference type="EMBL" id="JAE12925.1"/>
    </source>
</evidence>
<organism evidence="1">
    <name type="scientific">Arundo donax</name>
    <name type="common">Giant reed</name>
    <name type="synonym">Donax arundinaceus</name>
    <dbReference type="NCBI Taxonomy" id="35708"/>
    <lineage>
        <taxon>Eukaryota</taxon>
        <taxon>Viridiplantae</taxon>
        <taxon>Streptophyta</taxon>
        <taxon>Embryophyta</taxon>
        <taxon>Tracheophyta</taxon>
        <taxon>Spermatophyta</taxon>
        <taxon>Magnoliopsida</taxon>
        <taxon>Liliopsida</taxon>
        <taxon>Poales</taxon>
        <taxon>Poaceae</taxon>
        <taxon>PACMAD clade</taxon>
        <taxon>Arundinoideae</taxon>
        <taxon>Arundineae</taxon>
        <taxon>Arundo</taxon>
    </lineage>
</organism>
<dbReference type="EMBL" id="GBRH01184971">
    <property type="protein sequence ID" value="JAE12925.1"/>
    <property type="molecule type" value="Transcribed_RNA"/>
</dbReference>
<dbReference type="AlphaFoldDB" id="A0A0A9FIP5"/>
<accession>A0A0A9FIP5</accession>
<name>A0A0A9FIP5_ARUDO</name>
<reference evidence="1" key="1">
    <citation type="submission" date="2014-09" db="EMBL/GenBank/DDBJ databases">
        <authorList>
            <person name="Magalhaes I.L.F."/>
            <person name="Oliveira U."/>
            <person name="Santos F.R."/>
            <person name="Vidigal T.H.D.A."/>
            <person name="Brescovit A.D."/>
            <person name="Santos A.J."/>
        </authorList>
    </citation>
    <scope>NUCLEOTIDE SEQUENCE</scope>
    <source>
        <tissue evidence="1">Shoot tissue taken approximately 20 cm above the soil surface</tissue>
    </source>
</reference>
<protein>
    <submittedName>
        <fullName evidence="1">Uncharacterized protein</fullName>
    </submittedName>
</protein>
<proteinExistence type="predicted"/>